<dbReference type="OrthoDB" id="412876at2759"/>
<dbReference type="GO" id="GO:0042054">
    <property type="term" value="F:histone methyltransferase activity"/>
    <property type="evidence" value="ECO:0007669"/>
    <property type="project" value="TreeGrafter"/>
</dbReference>
<name>A0A9D4TXW3_CHLVU</name>
<evidence type="ECO:0000256" key="1">
    <source>
        <dbReference type="ARBA" id="ARBA00022691"/>
    </source>
</evidence>
<dbReference type="EMBL" id="SIDB01000001">
    <property type="protein sequence ID" value="KAI3437747.1"/>
    <property type="molecule type" value="Genomic_DNA"/>
</dbReference>
<dbReference type="Proteomes" id="UP001055712">
    <property type="component" value="Unassembled WGS sequence"/>
</dbReference>
<dbReference type="PROSITE" id="PS51678">
    <property type="entry name" value="SAM_MT_PRMT"/>
    <property type="match status" value="1"/>
</dbReference>
<feature type="compositionally biased region" description="Low complexity" evidence="4">
    <location>
        <begin position="972"/>
        <end position="986"/>
    </location>
</feature>
<dbReference type="InterPro" id="IPR011990">
    <property type="entry name" value="TPR-like_helical_dom_sf"/>
</dbReference>
<evidence type="ECO:0000313" key="6">
    <source>
        <dbReference type="Proteomes" id="UP001055712"/>
    </source>
</evidence>
<keyword evidence="3" id="KW-0808">Transferase</keyword>
<evidence type="ECO:0000313" key="5">
    <source>
        <dbReference type="EMBL" id="KAI3437747.1"/>
    </source>
</evidence>
<evidence type="ECO:0000256" key="2">
    <source>
        <dbReference type="PROSITE-ProRule" id="PRU00339"/>
    </source>
</evidence>
<dbReference type="InterPro" id="IPR029063">
    <property type="entry name" value="SAM-dependent_MTases_sf"/>
</dbReference>
<sequence length="1181" mass="128346">MAAGAAGLDSDAESSHVPAPAERDCQEEQQPASDGKPQTDHSSDGDPLQQIRNDIAKRTTALLDQGPTWLAQRTLNEFNAEAAQLQKAGDYIAAVAVYHALFAKARRTNVTHPELYICHSNCAAAYLRLGLYTEAAQQADRCQTLAYGSLRRNYKGCASYIKSFLRKGEALLGLGAHREAVAALEKGLEIDPFNLDLKKALMDANQAVLRDLAEGRGRERKAIEYPEAKQRISYHPYAAPLHRIKTDDMLPLKLLTPFQAENDHHIKDTYNYVTIQTDIRMPKRHLQVLEDAAFNGPFQRAIEAAIKAVMAEDKDCRVLNLGSGAGLHAMMALRAGAHHVTAVERWLYLALASMECLSANKFTEDRFKVVYKRPTDLKLKEDVPVCCNLLVANIFDEGLLTSGIIPSMRHALGSLLTSDAILMPSSATVYVQAVQLRTADVCGFDMSAVNLYRWHPAYAAGTPLARDDIVALSEPKEVWYFDLGAPPDKSDVKTLDLEFTRSGRFNAVLFWFKMHLYGDVYLCTGPQEVGQGLRCLQPALQYIAGELPVEEGLVLPLVASHNTVRMRFDVESTEYLNLIKPDASFPHQHFSMLADERRCQAYQRAIQRAVRQRREQDGEVHVLDIGCGTGILSLMAARAGANSVVACDLHDSLCDVATKAASANKLSSQISVVSRDAAMLQRGREVRPMGANLVVADMFDSGLLADGFMWLLELTQRKVVTPGATVVPSAATLYCMGIEALTGHVAGFNMTPMNTFRWDSLYETIDLSDMPHRRLTKPCKVFEHFFDGERKGKSRESMLRLDVVAEGVMNAVVFWFDLHLDDCETLTNAPEGIGEGGVILAECGGSNDCVTAATAPAAAADAGGGVDDGKAAVVASPTSVCQHEELVGSTSSVSTGQPDAGEREGEVAADDFLPAGSFAGAKPGYVFKLGELGLGYYLDGRLSAPACTDPAAEQAAGKPVSAVEGVAATAQQPLPSQEAEAAAQSAKPVSPSDTQAAAADNVCSNIKPAQPDGAAAVATTAEAAPLPPLGPGPRHYWGQALQYLERAVAVQPGRKVALLARREDGRVKFSLRQGVGEYVERPPWKVEWGGGSSVENPHFQRVHYCQLLVTDFLQRVRCKRFPPIEKDMKMVLAHSGSLLLDPAALQEVYHQMVMLEKLHQVPEFSPATSVDAITKRPLRLH</sequence>
<keyword evidence="2" id="KW-0802">TPR repeat</keyword>
<dbReference type="SUPFAM" id="SSF53335">
    <property type="entry name" value="S-adenosyl-L-methionine-dependent methyltransferases"/>
    <property type="match status" value="2"/>
</dbReference>
<dbReference type="AlphaFoldDB" id="A0A9D4TXW3"/>
<evidence type="ECO:0000256" key="3">
    <source>
        <dbReference type="PROSITE-ProRule" id="PRU01015"/>
    </source>
</evidence>
<keyword evidence="3" id="KW-0489">Methyltransferase</keyword>
<keyword evidence="1 3" id="KW-0949">S-adenosyl-L-methionine</keyword>
<dbReference type="Gene3D" id="1.25.40.10">
    <property type="entry name" value="Tetratricopeptide repeat domain"/>
    <property type="match status" value="1"/>
</dbReference>
<feature type="region of interest" description="Disordered" evidence="4">
    <location>
        <begin position="1"/>
        <end position="48"/>
    </location>
</feature>
<feature type="region of interest" description="Disordered" evidence="4">
    <location>
        <begin position="885"/>
        <end position="904"/>
    </location>
</feature>
<comment type="caution">
    <text evidence="5">The sequence shown here is derived from an EMBL/GenBank/DDBJ whole genome shotgun (WGS) entry which is preliminary data.</text>
</comment>
<organism evidence="5 6">
    <name type="scientific">Chlorella vulgaris</name>
    <name type="common">Green alga</name>
    <dbReference type="NCBI Taxonomy" id="3077"/>
    <lineage>
        <taxon>Eukaryota</taxon>
        <taxon>Viridiplantae</taxon>
        <taxon>Chlorophyta</taxon>
        <taxon>core chlorophytes</taxon>
        <taxon>Trebouxiophyceae</taxon>
        <taxon>Chlorellales</taxon>
        <taxon>Chlorellaceae</taxon>
        <taxon>Chlorella clade</taxon>
        <taxon>Chlorella</taxon>
    </lineage>
</organism>
<dbReference type="Gene3D" id="2.70.160.11">
    <property type="entry name" value="Hnrnp arginine n-methyltransferase1"/>
    <property type="match status" value="2"/>
</dbReference>
<dbReference type="SUPFAM" id="SSF48452">
    <property type="entry name" value="TPR-like"/>
    <property type="match status" value="1"/>
</dbReference>
<keyword evidence="6" id="KW-1185">Reference proteome</keyword>
<dbReference type="CDD" id="cd02440">
    <property type="entry name" value="AdoMet_MTases"/>
    <property type="match status" value="1"/>
</dbReference>
<protein>
    <submittedName>
        <fullName evidence="5">Uncharacterized protein</fullName>
    </submittedName>
</protein>
<dbReference type="PANTHER" id="PTHR11006:SF60">
    <property type="entry name" value="PROTEIN ARGININE N-METHYLTRANSFERASE 9"/>
    <property type="match status" value="1"/>
</dbReference>
<gene>
    <name evidence="5" type="ORF">D9Q98_000195</name>
</gene>
<reference evidence="5" key="1">
    <citation type="journal article" date="2019" name="Plant J.">
        <title>Chlorella vulgaris genome assembly and annotation reveals the molecular basis for metabolic acclimation to high light conditions.</title>
        <authorList>
            <person name="Cecchin M."/>
            <person name="Marcolungo L."/>
            <person name="Rossato M."/>
            <person name="Girolomoni L."/>
            <person name="Cosentino E."/>
            <person name="Cuine S."/>
            <person name="Li-Beisson Y."/>
            <person name="Delledonne M."/>
            <person name="Ballottari M."/>
        </authorList>
    </citation>
    <scope>NUCLEOTIDE SEQUENCE</scope>
    <source>
        <strain evidence="5">211/11P</strain>
    </source>
</reference>
<dbReference type="PANTHER" id="PTHR11006">
    <property type="entry name" value="PROTEIN ARGININE N-METHYLTRANSFERASE"/>
    <property type="match status" value="1"/>
</dbReference>
<dbReference type="GO" id="GO:0016274">
    <property type="term" value="F:protein-arginine N-methyltransferase activity"/>
    <property type="evidence" value="ECO:0007669"/>
    <property type="project" value="InterPro"/>
</dbReference>
<dbReference type="GO" id="GO:0005634">
    <property type="term" value="C:nucleus"/>
    <property type="evidence" value="ECO:0007669"/>
    <property type="project" value="TreeGrafter"/>
</dbReference>
<proteinExistence type="predicted"/>
<reference evidence="5" key="2">
    <citation type="submission" date="2020-11" db="EMBL/GenBank/DDBJ databases">
        <authorList>
            <person name="Cecchin M."/>
            <person name="Marcolungo L."/>
            <person name="Rossato M."/>
            <person name="Girolomoni L."/>
            <person name="Cosentino E."/>
            <person name="Cuine S."/>
            <person name="Li-Beisson Y."/>
            <person name="Delledonne M."/>
            <person name="Ballottari M."/>
        </authorList>
    </citation>
    <scope>NUCLEOTIDE SEQUENCE</scope>
    <source>
        <strain evidence="5">211/11P</strain>
        <tissue evidence="5">Whole cell</tissue>
    </source>
</reference>
<accession>A0A9D4TXW3</accession>
<dbReference type="GO" id="GO:0032259">
    <property type="term" value="P:methylation"/>
    <property type="evidence" value="ECO:0007669"/>
    <property type="project" value="UniProtKB-KW"/>
</dbReference>
<feature type="repeat" description="TPR" evidence="2">
    <location>
        <begin position="161"/>
        <end position="194"/>
    </location>
</feature>
<evidence type="ECO:0000256" key="4">
    <source>
        <dbReference type="SAM" id="MobiDB-lite"/>
    </source>
</evidence>
<dbReference type="PROSITE" id="PS50005">
    <property type="entry name" value="TPR"/>
    <property type="match status" value="1"/>
</dbReference>
<feature type="region of interest" description="Disordered" evidence="4">
    <location>
        <begin position="972"/>
        <end position="998"/>
    </location>
</feature>
<feature type="compositionally biased region" description="Polar residues" evidence="4">
    <location>
        <begin position="888"/>
        <end position="897"/>
    </location>
</feature>
<dbReference type="InterPro" id="IPR025799">
    <property type="entry name" value="Arg_MeTrfase"/>
</dbReference>
<dbReference type="Gene3D" id="3.40.50.150">
    <property type="entry name" value="Vaccinia Virus protein VP39"/>
    <property type="match status" value="2"/>
</dbReference>
<dbReference type="SMART" id="SM00028">
    <property type="entry name" value="TPR"/>
    <property type="match status" value="2"/>
</dbReference>
<dbReference type="Pfam" id="PF06325">
    <property type="entry name" value="PrmA"/>
    <property type="match status" value="1"/>
</dbReference>
<dbReference type="InterPro" id="IPR019734">
    <property type="entry name" value="TPR_rpt"/>
</dbReference>